<dbReference type="Gene3D" id="3.30.450.20">
    <property type="entry name" value="PAS domain"/>
    <property type="match status" value="1"/>
</dbReference>
<feature type="transmembrane region" description="Helical" evidence="2">
    <location>
        <begin position="751"/>
        <end position="772"/>
    </location>
</feature>
<dbReference type="CDD" id="cd00130">
    <property type="entry name" value="PAS"/>
    <property type="match status" value="1"/>
</dbReference>
<feature type="compositionally biased region" description="Acidic residues" evidence="1">
    <location>
        <begin position="1306"/>
        <end position="1317"/>
    </location>
</feature>
<dbReference type="EMBL" id="JAPFFF010000023">
    <property type="protein sequence ID" value="KAK8852460.1"/>
    <property type="molecule type" value="Genomic_DNA"/>
</dbReference>
<feature type="compositionally biased region" description="Polar residues" evidence="1">
    <location>
        <begin position="1743"/>
        <end position="1759"/>
    </location>
</feature>
<evidence type="ECO:0000313" key="4">
    <source>
        <dbReference type="Proteomes" id="UP001470230"/>
    </source>
</evidence>
<gene>
    <name evidence="3" type="ORF">M9Y10_017436</name>
</gene>
<keyword evidence="2" id="KW-1133">Transmembrane helix</keyword>
<accession>A0ABR2HUN1</accession>
<feature type="transmembrane region" description="Helical" evidence="2">
    <location>
        <begin position="57"/>
        <end position="80"/>
    </location>
</feature>
<feature type="transmembrane region" description="Helical" evidence="2">
    <location>
        <begin position="578"/>
        <end position="599"/>
    </location>
</feature>
<feature type="transmembrane region" description="Helical" evidence="2">
    <location>
        <begin position="1154"/>
        <end position="1174"/>
    </location>
</feature>
<sequence>MYSDDSNSKKSNENTLGKFLYSLYPDEDDEKSQAYSFPFHFFQDILVKSVLSSSYEFLFRTIFYITFDFFIVFSAPRVPWFESFFPDKEPLTYSYITSKVALQVVSALVIILVFNIILLQWVLFVTYDPIQHLSEKSATFLHITFYYLPPLISILLGFLFGCLLLLNSTADMTTSYCTILSIFTSIAFIFFTISYLIYCTFTRYSLLIRRGLFSTWEPPYSIASLVIFFIITASLPFISSSFRKSCTIFALIALIWSLSMIYSRQKSVYLSSIAYFIEIKVVFDGIFFSVLTLINIWVDIPFHYTLIIMQVLFFTSFFVSAVMSSSAYLSVRSSFHEDGSINQANFPNSISCITAIRISLNFSMKTFIQHDFLKWMVKNRFSSDLVPDIVRLNLVLKNNLNDFQIPAASFGPLELISLKFLAFQVRQYEKFILGSPDHPSISYAIEEARRLMQIVENVSNDFWTNRDYEQLSIAEYGKKVFRNSCFIRNSALSYPHSTDIQNLWLDYCKLTVRTPSKAIIKSVHEFTYIENPGNTIYLFLNQELPEDFDIRSSKRIDSTTEHFISSYVESAIKPISNFYRIVPFLILLIGIFFSVFFAFRANRAFTMFSNNVKLLTLSLSMCIDSLNSADLLVQLPSVNFISKTLQISLDAAAAFRSDIFVSNPIYQDINSYMSLFDPFDFDINYSFCPKFTLGLMIIFDYPEINENIFTCHVLWTAAYASQINEIAQKKYTHFAPFYTSHDKSKINADEIQGIIVVIIALIFIIAFIIITLHQRKKIKKLILAIENIVAMNNEICERGEPYIGFSAYIYFLLIFLLITILFLYFIIYVFPIRSLENKMIKLANQTMLVANVCRYSTIAMSSSIIEVGLKQQLNDDSNNIDDPSNRTMNLDFENLTLINRFIIAIQKCRRMFVKNLIDEANAVTLCGLDDILVSATNWIPSSSSIEVAASQQSVDQIKSKIIQNNNNNNKSRKITSYNKNKSFKIISNNKRQSSPNITNNYDKSISNKNTSFTEKVHNNKNKSENVQNNEEKLSKNTFFDKIRKIYVGNKLSKSYDSHNEIGSVDTFDWGALESSSEFSFGSEIEFEEASKTSLSMIVFYFAQLLNDDNMTAENFNFLLARLMFKTNISTLLINSFPEIASLKQVTFAYIDENFWIYFVLVTLLLIIAAHLLFFQIRCQQRWFFGISVLIRRAMAKYPERFIYIVGAILEDKPKYFDGLPIPIVVHDKKGTIVYANQIVMQYTKHTMDQTIGQPYSEFFTENSTKYTDLTFSMEKQSFINLDDNDKKKSKNKNHHDRNQDGKDRSDNEDDDNLDDLGNDQSEDKNDVYNPDYYDLIILRDTSKFLELQKTYNDLKERVTPDLGKIPSRGRLIFIECRFKTESMKPDSVFSKIENISLKYKEKKSDKKIESINKHFNMNISLSSDDVNDDDDDDNSKSATENDKEKFFDFKDENGDHNDRCITVISCGASYLTAIARIGCEEEAIRFVLDLSSDVFMNFRASITEGVGTVFGLLEGGSLVVVAGDVSRRATEANLCGLWGRIYIDYSLIERSGIENELKNEELEKDEKSATDNNSGPLKINAGKFMINSQPRFPGLSPSSPSHGPGKAPPSQLQPKLPSQQLLPRQGESPAENVPKLPTPSGQVKSFLGKAQNLPASILPEQNENPAENQPKLPTPSGQVKSFLGKQQNLPTSILPDQTENVPKLPTPSGQVKSFLGKAQSFPASILPEQNENPAENQPKLPTPSGQVKSFLGKQQNLPSSILPDRAEDQPKLPTPSGQVKSFLGGSQNLPSSILPEQTENPAENVPKLPTPSGQVRSFLGKAQNLPASILPEQTENQPKLPPGIPGQAKSLLGNPQNLPSSIPPRQAENPAQNVPKLPSGFPGQAKSLLGNAPKNPPENAPKAGGAPPSAAAAPNPQAGKFGLAKFGLGFGLGKSVSAPAMPKLKKSLIVSISPLSKL</sequence>
<feature type="transmembrane region" description="Helical" evidence="2">
    <location>
        <begin position="808"/>
        <end position="830"/>
    </location>
</feature>
<dbReference type="SUPFAM" id="SSF55785">
    <property type="entry name" value="PYP-like sensor domain (PAS domain)"/>
    <property type="match status" value="1"/>
</dbReference>
<feature type="region of interest" description="Disordered" evidence="1">
    <location>
        <begin position="1588"/>
        <end position="1644"/>
    </location>
</feature>
<name>A0ABR2HUN1_9EUKA</name>
<feature type="transmembrane region" description="Helical" evidence="2">
    <location>
        <begin position="178"/>
        <end position="198"/>
    </location>
</feature>
<keyword evidence="2" id="KW-0812">Transmembrane</keyword>
<dbReference type="InterPro" id="IPR035965">
    <property type="entry name" value="PAS-like_dom_sf"/>
</dbReference>
<feature type="region of interest" description="Disordered" evidence="1">
    <location>
        <begin position="1561"/>
        <end position="1580"/>
    </location>
</feature>
<proteinExistence type="predicted"/>
<keyword evidence="2" id="KW-0472">Membrane</keyword>
<evidence type="ECO:0008006" key="5">
    <source>
        <dbReference type="Google" id="ProtNLM"/>
    </source>
</evidence>
<feature type="region of interest" description="Disordered" evidence="1">
    <location>
        <begin position="1282"/>
        <end position="1327"/>
    </location>
</feature>
<dbReference type="Proteomes" id="UP001470230">
    <property type="component" value="Unassembled WGS sequence"/>
</dbReference>
<feature type="compositionally biased region" description="Low complexity" evidence="1">
    <location>
        <begin position="1900"/>
        <end position="1917"/>
    </location>
</feature>
<feature type="transmembrane region" description="Helical" evidence="2">
    <location>
        <begin position="145"/>
        <end position="166"/>
    </location>
</feature>
<evidence type="ECO:0000256" key="1">
    <source>
        <dbReference type="SAM" id="MobiDB-lite"/>
    </source>
</evidence>
<feature type="transmembrane region" description="Helical" evidence="2">
    <location>
        <begin position="219"/>
        <end position="239"/>
    </location>
</feature>
<dbReference type="InterPro" id="IPR000014">
    <property type="entry name" value="PAS"/>
</dbReference>
<organism evidence="3 4">
    <name type="scientific">Tritrichomonas musculus</name>
    <dbReference type="NCBI Taxonomy" id="1915356"/>
    <lineage>
        <taxon>Eukaryota</taxon>
        <taxon>Metamonada</taxon>
        <taxon>Parabasalia</taxon>
        <taxon>Tritrichomonadida</taxon>
        <taxon>Tritrichomonadidae</taxon>
        <taxon>Tritrichomonas</taxon>
    </lineage>
</organism>
<feature type="compositionally biased region" description="Polar residues" evidence="1">
    <location>
        <begin position="1775"/>
        <end position="1801"/>
    </location>
</feature>
<feature type="compositionally biased region" description="Low complexity" evidence="1">
    <location>
        <begin position="1593"/>
        <end position="1623"/>
    </location>
</feature>
<reference evidence="3 4" key="1">
    <citation type="submission" date="2024-04" db="EMBL/GenBank/DDBJ databases">
        <title>Tritrichomonas musculus Genome.</title>
        <authorList>
            <person name="Alves-Ferreira E."/>
            <person name="Grigg M."/>
            <person name="Lorenzi H."/>
            <person name="Galac M."/>
        </authorList>
    </citation>
    <scope>NUCLEOTIDE SEQUENCE [LARGE SCALE GENOMIC DNA]</scope>
    <source>
        <strain evidence="3 4">EAF2021</strain>
    </source>
</reference>
<comment type="caution">
    <text evidence="3">The sequence shown here is derived from an EMBL/GenBank/DDBJ whole genome shotgun (WGS) entry which is preliminary data.</text>
</comment>
<feature type="compositionally biased region" description="Basic and acidic residues" evidence="1">
    <location>
        <begin position="1296"/>
        <end position="1305"/>
    </location>
</feature>
<keyword evidence="4" id="KW-1185">Reference proteome</keyword>
<protein>
    <recommendedName>
        <fullName evidence="5">PAS domain-containing protein</fullName>
    </recommendedName>
</protein>
<feature type="compositionally biased region" description="Polar residues" evidence="1">
    <location>
        <begin position="1675"/>
        <end position="1700"/>
    </location>
</feature>
<evidence type="ECO:0000256" key="2">
    <source>
        <dbReference type="SAM" id="Phobius"/>
    </source>
</evidence>
<feature type="transmembrane region" description="Helical" evidence="2">
    <location>
        <begin position="275"/>
        <end position="298"/>
    </location>
</feature>
<feature type="transmembrane region" description="Helical" evidence="2">
    <location>
        <begin position="245"/>
        <end position="263"/>
    </location>
</feature>
<feature type="transmembrane region" description="Helical" evidence="2">
    <location>
        <begin position="304"/>
        <end position="323"/>
    </location>
</feature>
<feature type="transmembrane region" description="Helical" evidence="2">
    <location>
        <begin position="100"/>
        <end position="124"/>
    </location>
</feature>
<evidence type="ECO:0000313" key="3">
    <source>
        <dbReference type="EMBL" id="KAK8852460.1"/>
    </source>
</evidence>
<feature type="region of interest" description="Disordered" evidence="1">
    <location>
        <begin position="1660"/>
        <end position="1917"/>
    </location>
</feature>